<dbReference type="Pfam" id="PF13041">
    <property type="entry name" value="PPR_2"/>
    <property type="match status" value="1"/>
</dbReference>
<sequence length="94" mass="10223">MSCTSMISGYIGFGRPEEFLRTFKRMVEYGVDANAFTLSSSIKACAVLGVLKLGRCLHGIVLLRGIASNEVIVNPLIDMYGRTRGPLCVRNVAP</sequence>
<dbReference type="PANTHER" id="PTHR47926">
    <property type="entry name" value="PENTATRICOPEPTIDE REPEAT-CONTAINING PROTEIN"/>
    <property type="match status" value="1"/>
</dbReference>
<keyword evidence="1" id="KW-0677">Repeat</keyword>
<dbReference type="Proteomes" id="UP001180020">
    <property type="component" value="Unassembled WGS sequence"/>
</dbReference>
<evidence type="ECO:0000256" key="1">
    <source>
        <dbReference type="ARBA" id="ARBA00022737"/>
    </source>
</evidence>
<dbReference type="InterPro" id="IPR046960">
    <property type="entry name" value="PPR_At4g14850-like_plant"/>
</dbReference>
<evidence type="ECO:0000313" key="4">
    <source>
        <dbReference type="Proteomes" id="UP001180020"/>
    </source>
</evidence>
<reference evidence="3" key="1">
    <citation type="journal article" date="2023" name="Nat. Commun.">
        <title>Diploid and tetraploid genomes of Acorus and the evolution of monocots.</title>
        <authorList>
            <person name="Ma L."/>
            <person name="Liu K.W."/>
            <person name="Li Z."/>
            <person name="Hsiao Y.Y."/>
            <person name="Qi Y."/>
            <person name="Fu T."/>
            <person name="Tang G.D."/>
            <person name="Zhang D."/>
            <person name="Sun W.H."/>
            <person name="Liu D.K."/>
            <person name="Li Y."/>
            <person name="Chen G.Z."/>
            <person name="Liu X.D."/>
            <person name="Liao X.Y."/>
            <person name="Jiang Y.T."/>
            <person name="Yu X."/>
            <person name="Hao Y."/>
            <person name="Huang J."/>
            <person name="Zhao X.W."/>
            <person name="Ke S."/>
            <person name="Chen Y.Y."/>
            <person name="Wu W.L."/>
            <person name="Hsu J.L."/>
            <person name="Lin Y.F."/>
            <person name="Huang M.D."/>
            <person name="Li C.Y."/>
            <person name="Huang L."/>
            <person name="Wang Z.W."/>
            <person name="Zhao X."/>
            <person name="Zhong W.Y."/>
            <person name="Peng D.H."/>
            <person name="Ahmad S."/>
            <person name="Lan S."/>
            <person name="Zhang J.S."/>
            <person name="Tsai W.C."/>
            <person name="Van de Peer Y."/>
            <person name="Liu Z.J."/>
        </authorList>
    </citation>
    <scope>NUCLEOTIDE SEQUENCE</scope>
    <source>
        <strain evidence="3">CP</strain>
    </source>
</reference>
<organism evidence="3 4">
    <name type="scientific">Acorus calamus</name>
    <name type="common">Sweet flag</name>
    <dbReference type="NCBI Taxonomy" id="4465"/>
    <lineage>
        <taxon>Eukaryota</taxon>
        <taxon>Viridiplantae</taxon>
        <taxon>Streptophyta</taxon>
        <taxon>Embryophyta</taxon>
        <taxon>Tracheophyta</taxon>
        <taxon>Spermatophyta</taxon>
        <taxon>Magnoliopsida</taxon>
        <taxon>Liliopsida</taxon>
        <taxon>Acoraceae</taxon>
        <taxon>Acorus</taxon>
    </lineage>
</organism>
<dbReference type="Gene3D" id="1.25.40.10">
    <property type="entry name" value="Tetratricopeptide repeat domain"/>
    <property type="match status" value="1"/>
</dbReference>
<accession>A0AAV9DQS8</accession>
<dbReference type="AlphaFoldDB" id="A0AAV9DQS8"/>
<reference evidence="3" key="2">
    <citation type="submission" date="2023-06" db="EMBL/GenBank/DDBJ databases">
        <authorList>
            <person name="Ma L."/>
            <person name="Liu K.-W."/>
            <person name="Li Z."/>
            <person name="Hsiao Y.-Y."/>
            <person name="Qi Y."/>
            <person name="Fu T."/>
            <person name="Tang G."/>
            <person name="Zhang D."/>
            <person name="Sun W.-H."/>
            <person name="Liu D.-K."/>
            <person name="Li Y."/>
            <person name="Chen G.-Z."/>
            <person name="Liu X.-D."/>
            <person name="Liao X.-Y."/>
            <person name="Jiang Y.-T."/>
            <person name="Yu X."/>
            <person name="Hao Y."/>
            <person name="Huang J."/>
            <person name="Zhao X.-W."/>
            <person name="Ke S."/>
            <person name="Chen Y.-Y."/>
            <person name="Wu W.-L."/>
            <person name="Hsu J.-L."/>
            <person name="Lin Y.-F."/>
            <person name="Huang M.-D."/>
            <person name="Li C.-Y."/>
            <person name="Huang L."/>
            <person name="Wang Z.-W."/>
            <person name="Zhao X."/>
            <person name="Zhong W.-Y."/>
            <person name="Peng D.-H."/>
            <person name="Ahmad S."/>
            <person name="Lan S."/>
            <person name="Zhang J.-S."/>
            <person name="Tsai W.-C."/>
            <person name="Van De Peer Y."/>
            <person name="Liu Z.-J."/>
        </authorList>
    </citation>
    <scope>NUCLEOTIDE SEQUENCE</scope>
    <source>
        <strain evidence="3">CP</strain>
        <tissue evidence="3">Leaves</tissue>
    </source>
</reference>
<name>A0AAV9DQS8_ACOCL</name>
<gene>
    <name evidence="3" type="primary">PCMP-E95</name>
    <name evidence="3" type="ORF">QJS10_CPB11g00960</name>
</gene>
<keyword evidence="4" id="KW-1185">Reference proteome</keyword>
<evidence type="ECO:0000256" key="2">
    <source>
        <dbReference type="PROSITE-ProRule" id="PRU00708"/>
    </source>
</evidence>
<evidence type="ECO:0000313" key="3">
    <source>
        <dbReference type="EMBL" id="KAK1303227.1"/>
    </source>
</evidence>
<protein>
    <submittedName>
        <fullName evidence="3">Pentatricopeptide repeat-containing protein</fullName>
    </submittedName>
</protein>
<dbReference type="PANTHER" id="PTHR47926:SF347">
    <property type="entry name" value="PENTATRICOPEPTIDE REPEAT-CONTAINING PROTEIN"/>
    <property type="match status" value="1"/>
</dbReference>
<dbReference type="PROSITE" id="PS51375">
    <property type="entry name" value="PPR"/>
    <property type="match status" value="1"/>
</dbReference>
<dbReference type="NCBIfam" id="TIGR00756">
    <property type="entry name" value="PPR"/>
    <property type="match status" value="1"/>
</dbReference>
<dbReference type="GO" id="GO:0003723">
    <property type="term" value="F:RNA binding"/>
    <property type="evidence" value="ECO:0007669"/>
    <property type="project" value="InterPro"/>
</dbReference>
<comment type="caution">
    <text evidence="3">The sequence shown here is derived from an EMBL/GenBank/DDBJ whole genome shotgun (WGS) entry which is preliminary data.</text>
</comment>
<dbReference type="GO" id="GO:0009451">
    <property type="term" value="P:RNA modification"/>
    <property type="evidence" value="ECO:0007669"/>
    <property type="project" value="InterPro"/>
</dbReference>
<feature type="repeat" description="PPR" evidence="2">
    <location>
        <begin position="1"/>
        <end position="33"/>
    </location>
</feature>
<proteinExistence type="predicted"/>
<dbReference type="EMBL" id="JAUJYO010000011">
    <property type="protein sequence ID" value="KAK1303227.1"/>
    <property type="molecule type" value="Genomic_DNA"/>
</dbReference>
<dbReference type="InterPro" id="IPR011990">
    <property type="entry name" value="TPR-like_helical_dom_sf"/>
</dbReference>
<dbReference type="InterPro" id="IPR002885">
    <property type="entry name" value="PPR_rpt"/>
</dbReference>